<dbReference type="Proteomes" id="UP000499080">
    <property type="component" value="Unassembled WGS sequence"/>
</dbReference>
<evidence type="ECO:0000256" key="1">
    <source>
        <dbReference type="SAM" id="MobiDB-lite"/>
    </source>
</evidence>
<reference evidence="2 3" key="1">
    <citation type="journal article" date="2019" name="Sci. Rep.">
        <title>Orb-weaving spider Araneus ventricosus genome elucidates the spidroin gene catalogue.</title>
        <authorList>
            <person name="Kono N."/>
            <person name="Nakamura H."/>
            <person name="Ohtoshi R."/>
            <person name="Moran D.A.P."/>
            <person name="Shinohara A."/>
            <person name="Yoshida Y."/>
            <person name="Fujiwara M."/>
            <person name="Mori M."/>
            <person name="Tomita M."/>
            <person name="Arakawa K."/>
        </authorList>
    </citation>
    <scope>NUCLEOTIDE SEQUENCE [LARGE SCALE GENOMIC DNA]</scope>
</reference>
<dbReference type="AlphaFoldDB" id="A0A4Y2IAD9"/>
<keyword evidence="3" id="KW-1185">Reference proteome</keyword>
<feature type="region of interest" description="Disordered" evidence="1">
    <location>
        <begin position="159"/>
        <end position="180"/>
    </location>
</feature>
<accession>A0A4Y2IAD9</accession>
<proteinExistence type="predicted"/>
<organism evidence="2 3">
    <name type="scientific">Araneus ventricosus</name>
    <name type="common">Orbweaver spider</name>
    <name type="synonym">Epeira ventricosa</name>
    <dbReference type="NCBI Taxonomy" id="182803"/>
    <lineage>
        <taxon>Eukaryota</taxon>
        <taxon>Metazoa</taxon>
        <taxon>Ecdysozoa</taxon>
        <taxon>Arthropoda</taxon>
        <taxon>Chelicerata</taxon>
        <taxon>Arachnida</taxon>
        <taxon>Araneae</taxon>
        <taxon>Araneomorphae</taxon>
        <taxon>Entelegynae</taxon>
        <taxon>Araneoidea</taxon>
        <taxon>Araneidae</taxon>
        <taxon>Araneus</taxon>
    </lineage>
</organism>
<protein>
    <submittedName>
        <fullName evidence="2">Uncharacterized protein</fullName>
    </submittedName>
</protein>
<sequence>MAPTKFNLRWFDKAAFRQFDGWLSTVKDDIRSSHSIACKSTFSLSNMGIGAIKCHARGIEHKNILKQQQSQSLMSSFFFISQCEISKSSDSTESANSGETAQPESFSNKKDKRSETESRRFKRGSNPNCRGAGYETFAGESFQTKAFKLYPSREVISMENVLSNRGPNPHICKRPDSRSE</sequence>
<dbReference type="EMBL" id="BGPR01002509">
    <property type="protein sequence ID" value="GBM74668.1"/>
    <property type="molecule type" value="Genomic_DNA"/>
</dbReference>
<dbReference type="OrthoDB" id="8371828at2759"/>
<evidence type="ECO:0000313" key="3">
    <source>
        <dbReference type="Proteomes" id="UP000499080"/>
    </source>
</evidence>
<feature type="region of interest" description="Disordered" evidence="1">
    <location>
        <begin position="89"/>
        <end position="134"/>
    </location>
</feature>
<feature type="compositionally biased region" description="Basic and acidic residues" evidence="1">
    <location>
        <begin position="107"/>
        <end position="119"/>
    </location>
</feature>
<evidence type="ECO:0000313" key="2">
    <source>
        <dbReference type="EMBL" id="GBM74668.1"/>
    </source>
</evidence>
<feature type="compositionally biased region" description="Polar residues" evidence="1">
    <location>
        <begin position="89"/>
        <end position="106"/>
    </location>
</feature>
<gene>
    <name evidence="2" type="ORF">AVEN_58510_1</name>
</gene>
<name>A0A4Y2IAD9_ARAVE</name>
<comment type="caution">
    <text evidence="2">The sequence shown here is derived from an EMBL/GenBank/DDBJ whole genome shotgun (WGS) entry which is preliminary data.</text>
</comment>